<name>A0A853HZ23_9GAMM</name>
<dbReference type="PANTHER" id="PTHR38009">
    <property type="entry name" value="CONSERVED HYPOTHETICAL PHAGE TAIL PROTEIN"/>
    <property type="match status" value="1"/>
</dbReference>
<accession>A0A853HZ23</accession>
<dbReference type="PANTHER" id="PTHR38009:SF1">
    <property type="entry name" value="CONSERVED HYPOTHETICAL PHAGE TAIL PROTEIN"/>
    <property type="match status" value="1"/>
</dbReference>
<dbReference type="Proteomes" id="UP000569732">
    <property type="component" value="Unassembled WGS sequence"/>
</dbReference>
<keyword evidence="2" id="KW-1185">Reference proteome</keyword>
<dbReference type="RefSeq" id="WP_180569000.1">
    <property type="nucleotide sequence ID" value="NZ_JACCKB010000019.1"/>
</dbReference>
<gene>
    <name evidence="1" type="ORF">H0A36_13240</name>
</gene>
<comment type="caution">
    <text evidence="1">The sequence shown here is derived from an EMBL/GenBank/DDBJ whole genome shotgun (WGS) entry which is preliminary data.</text>
</comment>
<dbReference type="InterPro" id="IPR011747">
    <property type="entry name" value="CHP02241"/>
</dbReference>
<reference evidence="1 2" key="1">
    <citation type="submission" date="2020-07" db="EMBL/GenBank/DDBJ databases">
        <title>Endozoicomonas sp. nov., isolated from sediment.</title>
        <authorList>
            <person name="Gu T."/>
        </authorList>
    </citation>
    <scope>NUCLEOTIDE SEQUENCE [LARGE SCALE GENOMIC DNA]</scope>
    <source>
        <strain evidence="1 2">SM1973</strain>
    </source>
</reference>
<sequence length="152" mass="16700">MADTTKDVKESYPLPAFQYIVDIPDMDEMYFSEASGMSVEYETITYKHGMSFITGPQIYPGQISQPTISLKKGVITKGSQLYDWVNNNAINGGIRKDVRISLVDSEGNPVVSWAADNALPTKLEAPSLSADSSDAAVETLELICKKISVEYH</sequence>
<dbReference type="InterPro" id="IPR010667">
    <property type="entry name" value="Phage_T4_Gp19"/>
</dbReference>
<dbReference type="AlphaFoldDB" id="A0A853HZ23"/>
<evidence type="ECO:0000313" key="2">
    <source>
        <dbReference type="Proteomes" id="UP000569732"/>
    </source>
</evidence>
<dbReference type="Pfam" id="PF06841">
    <property type="entry name" value="Phage_T4_gp19"/>
    <property type="match status" value="1"/>
</dbReference>
<evidence type="ECO:0000313" key="1">
    <source>
        <dbReference type="EMBL" id="NYZ66980.1"/>
    </source>
</evidence>
<organism evidence="1 2">
    <name type="scientific">Spartinivicinus marinus</name>
    <dbReference type="NCBI Taxonomy" id="2994442"/>
    <lineage>
        <taxon>Bacteria</taxon>
        <taxon>Pseudomonadati</taxon>
        <taxon>Pseudomonadota</taxon>
        <taxon>Gammaproteobacteria</taxon>
        <taxon>Oceanospirillales</taxon>
        <taxon>Zooshikellaceae</taxon>
        <taxon>Spartinivicinus</taxon>
    </lineage>
</organism>
<dbReference type="EMBL" id="JACCKB010000019">
    <property type="protein sequence ID" value="NYZ66980.1"/>
    <property type="molecule type" value="Genomic_DNA"/>
</dbReference>
<protein>
    <submittedName>
        <fullName evidence="1">Phage tail protein</fullName>
    </submittedName>
</protein>
<proteinExistence type="predicted"/>
<dbReference type="NCBIfam" id="TIGR02241">
    <property type="entry name" value="conserved hypothetical phage tail region protein"/>
    <property type="match status" value="1"/>
</dbReference>
<dbReference type="GO" id="GO:0005198">
    <property type="term" value="F:structural molecule activity"/>
    <property type="evidence" value="ECO:0007669"/>
    <property type="project" value="InterPro"/>
</dbReference>